<comment type="caution">
    <text evidence="1">The sequence shown here is derived from an EMBL/GenBank/DDBJ whole genome shotgun (WGS) entry which is preliminary data.</text>
</comment>
<dbReference type="Proteomes" id="UP000315403">
    <property type="component" value="Unassembled WGS sequence"/>
</dbReference>
<organism evidence="1 2">
    <name type="scientific">Acidithiobacillus thiooxidans ATCC 19377</name>
    <dbReference type="NCBI Taxonomy" id="637390"/>
    <lineage>
        <taxon>Bacteria</taxon>
        <taxon>Pseudomonadati</taxon>
        <taxon>Pseudomonadota</taxon>
        <taxon>Acidithiobacillia</taxon>
        <taxon>Acidithiobacillales</taxon>
        <taxon>Acidithiobacillaceae</taxon>
        <taxon>Acidithiobacillus</taxon>
    </lineage>
</organism>
<protein>
    <submittedName>
        <fullName evidence="1">Uncharacterized protein</fullName>
    </submittedName>
</protein>
<reference evidence="1 2" key="1">
    <citation type="submission" date="2019-03" db="EMBL/GenBank/DDBJ databases">
        <title>New insights into Acidothiobacillus thiooxidans sulfur metabolism through coupled gene expression, solution geochemistry, microscopy and spectroscopy analyses.</title>
        <authorList>
            <person name="Camacho D."/>
            <person name="Frazao R."/>
            <person name="Fouillen A."/>
            <person name="Nanci A."/>
            <person name="Lang B.F."/>
            <person name="Apte S.C."/>
            <person name="Baron C."/>
            <person name="Warren L.A."/>
        </authorList>
    </citation>
    <scope>NUCLEOTIDE SEQUENCE [LARGE SCALE GENOMIC DNA]</scope>
    <source>
        <strain evidence="1 2">ATCC 19377</strain>
    </source>
</reference>
<name>A0A543Q260_ACITH</name>
<sequence>MIPLILFTCIVSGYLISVPIRLALITKGWI</sequence>
<dbReference type="EMBL" id="SZUV01000001">
    <property type="protein sequence ID" value="TQN50429.1"/>
    <property type="molecule type" value="Genomic_DNA"/>
</dbReference>
<accession>A0A543Q260</accession>
<proteinExistence type="predicted"/>
<gene>
    <name evidence="1" type="ORF">DLNHIDIE_00282</name>
</gene>
<evidence type="ECO:0000313" key="2">
    <source>
        <dbReference type="Proteomes" id="UP000315403"/>
    </source>
</evidence>
<dbReference type="AlphaFoldDB" id="A0A543Q260"/>
<evidence type="ECO:0000313" key="1">
    <source>
        <dbReference type="EMBL" id="TQN50429.1"/>
    </source>
</evidence>